<dbReference type="OrthoDB" id="10250354at2759"/>
<dbReference type="Gene3D" id="1.10.287.110">
    <property type="entry name" value="DnaJ domain"/>
    <property type="match status" value="1"/>
</dbReference>
<evidence type="ECO:0000313" key="4">
    <source>
        <dbReference type="Proteomes" id="UP000095751"/>
    </source>
</evidence>
<evidence type="ECO:0000313" key="3">
    <source>
        <dbReference type="EMBL" id="OEU18987.1"/>
    </source>
</evidence>
<dbReference type="InParanoid" id="A0A1E7FLH2"/>
<dbReference type="PANTHER" id="PTHR24074">
    <property type="entry name" value="CO-CHAPERONE PROTEIN DJLA"/>
    <property type="match status" value="1"/>
</dbReference>
<keyword evidence="4" id="KW-1185">Reference proteome</keyword>
<dbReference type="AlphaFoldDB" id="A0A1E7FLH2"/>
<evidence type="ECO:0000256" key="1">
    <source>
        <dbReference type="SAM" id="Coils"/>
    </source>
</evidence>
<sequence>NEKSFYSILGVDSNAKDDEIRKAYRKKSLKLHPDKIAQRGGNVSKKEEAAAEYEKVQEAYNVLINEKKRLKYDALG</sequence>
<accession>A0A1E7FLH2</accession>
<dbReference type="InterPro" id="IPR050817">
    <property type="entry name" value="DjlA_DnaK_co-chaperone"/>
</dbReference>
<proteinExistence type="predicted"/>
<protein>
    <submittedName>
        <fullName evidence="3">Heat shock protein DnaJ</fullName>
    </submittedName>
</protein>
<dbReference type="PROSITE" id="PS00636">
    <property type="entry name" value="DNAJ_1"/>
    <property type="match status" value="1"/>
</dbReference>
<dbReference type="SMART" id="SM00271">
    <property type="entry name" value="DnaJ"/>
    <property type="match status" value="1"/>
</dbReference>
<feature type="non-terminal residue" evidence="3">
    <location>
        <position position="1"/>
    </location>
</feature>
<dbReference type="Proteomes" id="UP000095751">
    <property type="component" value="Unassembled WGS sequence"/>
</dbReference>
<dbReference type="PRINTS" id="PR00625">
    <property type="entry name" value="JDOMAIN"/>
</dbReference>
<feature type="domain" description="J" evidence="2">
    <location>
        <begin position="4"/>
        <end position="76"/>
    </location>
</feature>
<feature type="coiled-coil region" evidence="1">
    <location>
        <begin position="46"/>
        <end position="73"/>
    </location>
</feature>
<evidence type="ECO:0000259" key="2">
    <source>
        <dbReference type="PROSITE" id="PS50076"/>
    </source>
</evidence>
<dbReference type="EMBL" id="KV784356">
    <property type="protein sequence ID" value="OEU18987.1"/>
    <property type="molecule type" value="Genomic_DNA"/>
</dbReference>
<feature type="non-terminal residue" evidence="3">
    <location>
        <position position="76"/>
    </location>
</feature>
<dbReference type="PROSITE" id="PS50076">
    <property type="entry name" value="DNAJ_2"/>
    <property type="match status" value="1"/>
</dbReference>
<dbReference type="KEGG" id="fcy:FRACYDRAFT_155289"/>
<gene>
    <name evidence="3" type="ORF">FRACYDRAFT_155289</name>
</gene>
<dbReference type="InterPro" id="IPR001623">
    <property type="entry name" value="DnaJ_domain"/>
</dbReference>
<keyword evidence="3" id="KW-0346">Stress response</keyword>
<dbReference type="CDD" id="cd06257">
    <property type="entry name" value="DnaJ"/>
    <property type="match status" value="1"/>
</dbReference>
<dbReference type="Pfam" id="PF00226">
    <property type="entry name" value="DnaJ"/>
    <property type="match status" value="1"/>
</dbReference>
<dbReference type="InterPro" id="IPR018253">
    <property type="entry name" value="DnaJ_domain_CS"/>
</dbReference>
<dbReference type="SUPFAM" id="SSF46565">
    <property type="entry name" value="Chaperone J-domain"/>
    <property type="match status" value="1"/>
</dbReference>
<name>A0A1E7FLH2_9STRA</name>
<dbReference type="InterPro" id="IPR036869">
    <property type="entry name" value="J_dom_sf"/>
</dbReference>
<reference evidence="3 4" key="1">
    <citation type="submission" date="2016-09" db="EMBL/GenBank/DDBJ databases">
        <title>Extensive genetic diversity and differential bi-allelic expression allows diatom success in the polar Southern Ocean.</title>
        <authorList>
            <consortium name="DOE Joint Genome Institute"/>
            <person name="Mock T."/>
            <person name="Otillar R.P."/>
            <person name="Strauss J."/>
            <person name="Dupont C."/>
            <person name="Frickenhaus S."/>
            <person name="Maumus F."/>
            <person name="Mcmullan M."/>
            <person name="Sanges R."/>
            <person name="Schmutz J."/>
            <person name="Toseland A."/>
            <person name="Valas R."/>
            <person name="Veluchamy A."/>
            <person name="Ward B.J."/>
            <person name="Allen A."/>
            <person name="Barry K."/>
            <person name="Falciatore A."/>
            <person name="Ferrante M."/>
            <person name="Fortunato A.E."/>
            <person name="Gloeckner G."/>
            <person name="Gruber A."/>
            <person name="Hipkin R."/>
            <person name="Janech M."/>
            <person name="Kroth P."/>
            <person name="Leese F."/>
            <person name="Lindquist E."/>
            <person name="Lyon B.R."/>
            <person name="Martin J."/>
            <person name="Mayer C."/>
            <person name="Parker M."/>
            <person name="Quesneville H."/>
            <person name="Raymond J."/>
            <person name="Uhlig C."/>
            <person name="Valentin K.U."/>
            <person name="Worden A.Z."/>
            <person name="Armbrust E.V."/>
            <person name="Bowler C."/>
            <person name="Green B."/>
            <person name="Moulton V."/>
            <person name="Van Oosterhout C."/>
            <person name="Grigoriev I."/>
        </authorList>
    </citation>
    <scope>NUCLEOTIDE SEQUENCE [LARGE SCALE GENOMIC DNA]</scope>
    <source>
        <strain evidence="3 4">CCMP1102</strain>
    </source>
</reference>
<organism evidence="3 4">
    <name type="scientific">Fragilariopsis cylindrus CCMP1102</name>
    <dbReference type="NCBI Taxonomy" id="635003"/>
    <lineage>
        <taxon>Eukaryota</taxon>
        <taxon>Sar</taxon>
        <taxon>Stramenopiles</taxon>
        <taxon>Ochrophyta</taxon>
        <taxon>Bacillariophyta</taxon>
        <taxon>Bacillariophyceae</taxon>
        <taxon>Bacillariophycidae</taxon>
        <taxon>Bacillariales</taxon>
        <taxon>Bacillariaceae</taxon>
        <taxon>Fragilariopsis</taxon>
    </lineage>
</organism>
<keyword evidence="1" id="KW-0175">Coiled coil</keyword>